<dbReference type="CDD" id="cd18186">
    <property type="entry name" value="BTB_POZ_ZBTB_KLHL-like"/>
    <property type="match status" value="1"/>
</dbReference>
<feature type="region of interest" description="Disordered" evidence="1">
    <location>
        <begin position="111"/>
        <end position="165"/>
    </location>
</feature>
<dbReference type="InterPro" id="IPR000210">
    <property type="entry name" value="BTB/POZ_dom"/>
</dbReference>
<dbReference type="EMBL" id="MU007016">
    <property type="protein sequence ID" value="KAF2434607.1"/>
    <property type="molecule type" value="Genomic_DNA"/>
</dbReference>
<dbReference type="Pfam" id="PF00651">
    <property type="entry name" value="BTB"/>
    <property type="match status" value="1"/>
</dbReference>
<keyword evidence="4" id="KW-1185">Reference proteome</keyword>
<feature type="domain" description="BTB" evidence="2">
    <location>
        <begin position="26"/>
        <end position="93"/>
    </location>
</feature>
<protein>
    <recommendedName>
        <fullName evidence="2">BTB domain-containing protein</fullName>
    </recommendedName>
</protein>
<dbReference type="OrthoDB" id="6359816at2759"/>
<evidence type="ECO:0000313" key="4">
    <source>
        <dbReference type="Proteomes" id="UP000800235"/>
    </source>
</evidence>
<dbReference type="Gene3D" id="3.30.710.10">
    <property type="entry name" value="Potassium Channel Kv1.1, Chain A"/>
    <property type="match status" value="1"/>
</dbReference>
<dbReference type="Proteomes" id="UP000800235">
    <property type="component" value="Unassembled WGS sequence"/>
</dbReference>
<sequence>MSNNESNAVQELTASLSKLYESGLYSDLTISCGDDTYKAHKAIVCPRSEFFSRACREGRWKEGEEGHVVLYRDDPDTARADADLVKWMMHYLYHLDYLEMDLTERPTDVREPAPKLSWGRPPQMPPTFSGPAFPGPPTLQYPGSQDPGPSDRPEHNPRESVDPARNPLVHSRMYAIADFYEIPGLKQLAQKKFQQAASRHWNSPEFVEAIHVAYTSTVSNDKGLRQICKDVLLQHMMLLNKPEIEGILREVPDLAFDMLKGLWLRDGARNDYLPPPSPTQPLSEVWRTLR</sequence>
<evidence type="ECO:0000313" key="3">
    <source>
        <dbReference type="EMBL" id="KAF2434607.1"/>
    </source>
</evidence>
<comment type="caution">
    <text evidence="3">The sequence shown here is derived from an EMBL/GenBank/DDBJ whole genome shotgun (WGS) entry which is preliminary data.</text>
</comment>
<evidence type="ECO:0000256" key="1">
    <source>
        <dbReference type="SAM" id="MobiDB-lite"/>
    </source>
</evidence>
<reference evidence="3" key="1">
    <citation type="journal article" date="2020" name="Stud. Mycol.">
        <title>101 Dothideomycetes genomes: a test case for predicting lifestyles and emergence of pathogens.</title>
        <authorList>
            <person name="Haridas S."/>
            <person name="Albert R."/>
            <person name="Binder M."/>
            <person name="Bloem J."/>
            <person name="Labutti K."/>
            <person name="Salamov A."/>
            <person name="Andreopoulos B."/>
            <person name="Baker S."/>
            <person name="Barry K."/>
            <person name="Bills G."/>
            <person name="Bluhm B."/>
            <person name="Cannon C."/>
            <person name="Castanera R."/>
            <person name="Culley D."/>
            <person name="Daum C."/>
            <person name="Ezra D."/>
            <person name="Gonzalez J."/>
            <person name="Henrissat B."/>
            <person name="Kuo A."/>
            <person name="Liang C."/>
            <person name="Lipzen A."/>
            <person name="Lutzoni F."/>
            <person name="Magnuson J."/>
            <person name="Mondo S."/>
            <person name="Nolan M."/>
            <person name="Ohm R."/>
            <person name="Pangilinan J."/>
            <person name="Park H.-J."/>
            <person name="Ramirez L."/>
            <person name="Alfaro M."/>
            <person name="Sun H."/>
            <person name="Tritt A."/>
            <person name="Yoshinaga Y."/>
            <person name="Zwiers L.-H."/>
            <person name="Turgeon B."/>
            <person name="Goodwin S."/>
            <person name="Spatafora J."/>
            <person name="Crous P."/>
            <person name="Grigoriev I."/>
        </authorList>
    </citation>
    <scope>NUCLEOTIDE SEQUENCE</scope>
    <source>
        <strain evidence="3">CBS 130266</strain>
    </source>
</reference>
<name>A0A9P4NZP2_9PEZI</name>
<dbReference type="PANTHER" id="PTHR47843">
    <property type="entry name" value="BTB DOMAIN-CONTAINING PROTEIN-RELATED"/>
    <property type="match status" value="1"/>
</dbReference>
<feature type="compositionally biased region" description="Basic and acidic residues" evidence="1">
    <location>
        <begin position="149"/>
        <end position="162"/>
    </location>
</feature>
<dbReference type="PROSITE" id="PS50097">
    <property type="entry name" value="BTB"/>
    <property type="match status" value="1"/>
</dbReference>
<gene>
    <name evidence="3" type="ORF">EJ08DRAFT_676060</name>
</gene>
<dbReference type="PANTHER" id="PTHR47843:SF5">
    <property type="entry name" value="BTB_POZ DOMAIN PROTEIN"/>
    <property type="match status" value="1"/>
</dbReference>
<proteinExistence type="predicted"/>
<organism evidence="3 4">
    <name type="scientific">Tothia fuscella</name>
    <dbReference type="NCBI Taxonomy" id="1048955"/>
    <lineage>
        <taxon>Eukaryota</taxon>
        <taxon>Fungi</taxon>
        <taxon>Dikarya</taxon>
        <taxon>Ascomycota</taxon>
        <taxon>Pezizomycotina</taxon>
        <taxon>Dothideomycetes</taxon>
        <taxon>Pleosporomycetidae</taxon>
        <taxon>Venturiales</taxon>
        <taxon>Cylindrosympodiaceae</taxon>
        <taxon>Tothia</taxon>
    </lineage>
</organism>
<dbReference type="SUPFAM" id="SSF54695">
    <property type="entry name" value="POZ domain"/>
    <property type="match status" value="1"/>
</dbReference>
<accession>A0A9P4NZP2</accession>
<dbReference type="InterPro" id="IPR011333">
    <property type="entry name" value="SKP1/BTB/POZ_sf"/>
</dbReference>
<dbReference type="AlphaFoldDB" id="A0A9P4NZP2"/>
<evidence type="ECO:0000259" key="2">
    <source>
        <dbReference type="PROSITE" id="PS50097"/>
    </source>
</evidence>